<evidence type="ECO:0000313" key="2">
    <source>
        <dbReference type="EMBL" id="GAA3563356.1"/>
    </source>
</evidence>
<accession>A0ABP6X9G2</accession>
<gene>
    <name evidence="2" type="ORF">GCM10022295_52070</name>
</gene>
<evidence type="ECO:0000256" key="1">
    <source>
        <dbReference type="SAM" id="MobiDB-lite"/>
    </source>
</evidence>
<feature type="region of interest" description="Disordered" evidence="1">
    <location>
        <begin position="1"/>
        <end position="63"/>
    </location>
</feature>
<feature type="compositionally biased region" description="Basic and acidic residues" evidence="1">
    <location>
        <begin position="54"/>
        <end position="63"/>
    </location>
</feature>
<sequence>MNRKPCFRTTPRRSVGCECPPHPAATALHTRGAAHPAPDHQPPTTALRAGSDNLHSHQDRRTT</sequence>
<dbReference type="EMBL" id="BAABCE010000010">
    <property type="protein sequence ID" value="GAA3563356.1"/>
    <property type="molecule type" value="Genomic_DNA"/>
</dbReference>
<organism evidence="2 3">
    <name type="scientific">Streptomyces osmaniensis</name>
    <dbReference type="NCBI Taxonomy" id="593134"/>
    <lineage>
        <taxon>Bacteria</taxon>
        <taxon>Bacillati</taxon>
        <taxon>Actinomycetota</taxon>
        <taxon>Actinomycetes</taxon>
        <taxon>Kitasatosporales</taxon>
        <taxon>Streptomycetaceae</taxon>
        <taxon>Streptomyces</taxon>
    </lineage>
</organism>
<protein>
    <submittedName>
        <fullName evidence="2">Uncharacterized protein</fullName>
    </submittedName>
</protein>
<evidence type="ECO:0000313" key="3">
    <source>
        <dbReference type="Proteomes" id="UP001500707"/>
    </source>
</evidence>
<reference evidence="3" key="1">
    <citation type="journal article" date="2019" name="Int. J. Syst. Evol. Microbiol.">
        <title>The Global Catalogue of Microorganisms (GCM) 10K type strain sequencing project: providing services to taxonomists for standard genome sequencing and annotation.</title>
        <authorList>
            <consortium name="The Broad Institute Genomics Platform"/>
            <consortium name="The Broad Institute Genome Sequencing Center for Infectious Disease"/>
            <person name="Wu L."/>
            <person name="Ma J."/>
        </authorList>
    </citation>
    <scope>NUCLEOTIDE SEQUENCE [LARGE SCALE GENOMIC DNA]</scope>
    <source>
        <strain evidence="3">JCM 17656</strain>
    </source>
</reference>
<proteinExistence type="predicted"/>
<name>A0ABP6X9G2_9ACTN</name>
<keyword evidence="3" id="KW-1185">Reference proteome</keyword>
<dbReference type="Proteomes" id="UP001500707">
    <property type="component" value="Unassembled WGS sequence"/>
</dbReference>
<comment type="caution">
    <text evidence="2">The sequence shown here is derived from an EMBL/GenBank/DDBJ whole genome shotgun (WGS) entry which is preliminary data.</text>
</comment>